<keyword evidence="2" id="KW-1185">Reference proteome</keyword>
<sequence>MILGLIVATALLLGFLAGFVCFKKTNEYCGRCGVTRVCPVCPAPEKTMQMYASAQATTATKWNPRPRRPLCNTGP</sequence>
<dbReference type="RefSeq" id="WP_215789220.1">
    <property type="nucleotide sequence ID" value="NZ_JAHKKG010000006.1"/>
</dbReference>
<evidence type="ECO:0008006" key="3">
    <source>
        <dbReference type="Google" id="ProtNLM"/>
    </source>
</evidence>
<accession>A0ABS5YSH3</accession>
<organism evidence="1 2">
    <name type="scientific">Paractinoplanes bogorensis</name>
    <dbReference type="NCBI Taxonomy" id="1610840"/>
    <lineage>
        <taxon>Bacteria</taxon>
        <taxon>Bacillati</taxon>
        <taxon>Actinomycetota</taxon>
        <taxon>Actinomycetes</taxon>
        <taxon>Micromonosporales</taxon>
        <taxon>Micromonosporaceae</taxon>
        <taxon>Paractinoplanes</taxon>
    </lineage>
</organism>
<reference evidence="1 2" key="1">
    <citation type="submission" date="2021-06" db="EMBL/GenBank/DDBJ databases">
        <title>Actinoplanes lichenicola sp. nov., and Actinoplanes ovalisporus sp. nov., isolated from lichen in Thailand.</title>
        <authorList>
            <person name="Saeng-In P."/>
            <person name="Kanchanasin P."/>
            <person name="Yuki M."/>
            <person name="Kudo T."/>
            <person name="Ohkuma M."/>
            <person name="Phongsopitanun W."/>
            <person name="Tanasupawat S."/>
        </authorList>
    </citation>
    <scope>NUCLEOTIDE SEQUENCE [LARGE SCALE GENOMIC DNA]</scope>
    <source>
        <strain evidence="1 2">NBRC 110975</strain>
    </source>
</reference>
<evidence type="ECO:0000313" key="2">
    <source>
        <dbReference type="Proteomes" id="UP001519654"/>
    </source>
</evidence>
<gene>
    <name evidence="1" type="ORF">KOI35_21135</name>
</gene>
<dbReference type="Proteomes" id="UP001519654">
    <property type="component" value="Unassembled WGS sequence"/>
</dbReference>
<evidence type="ECO:0000313" key="1">
    <source>
        <dbReference type="EMBL" id="MBU2666021.1"/>
    </source>
</evidence>
<comment type="caution">
    <text evidence="1">The sequence shown here is derived from an EMBL/GenBank/DDBJ whole genome shotgun (WGS) entry which is preliminary data.</text>
</comment>
<dbReference type="EMBL" id="JAHKKG010000006">
    <property type="protein sequence ID" value="MBU2666021.1"/>
    <property type="molecule type" value="Genomic_DNA"/>
</dbReference>
<name>A0ABS5YSH3_9ACTN</name>
<proteinExistence type="predicted"/>
<protein>
    <recommendedName>
        <fullName evidence="3">4Fe-4S ferredoxin-type domain-containing protein</fullName>
    </recommendedName>
</protein>